<sequence>MKNGVILAIISSLIFSIMNALVKAVSVNIPTGEMVFFRTVKGTIGKV</sequence>
<protein>
    <submittedName>
        <fullName evidence="1">Uncharacterized protein</fullName>
    </submittedName>
</protein>
<comment type="caution">
    <text evidence="1">The sequence shown here is derived from an EMBL/GenBank/DDBJ whole genome shotgun (WGS) entry which is preliminary data.</text>
</comment>
<accession>A0A562QD69</accession>
<keyword evidence="2" id="KW-1185">Reference proteome</keyword>
<organism evidence="1 2">
    <name type="scientific">Halalkalibacter nanhaiisediminis</name>
    <dbReference type="NCBI Taxonomy" id="688079"/>
    <lineage>
        <taxon>Bacteria</taxon>
        <taxon>Bacillati</taxon>
        <taxon>Bacillota</taxon>
        <taxon>Bacilli</taxon>
        <taxon>Bacillales</taxon>
        <taxon>Bacillaceae</taxon>
        <taxon>Halalkalibacter</taxon>
    </lineage>
</organism>
<dbReference type="Proteomes" id="UP000315711">
    <property type="component" value="Unassembled WGS sequence"/>
</dbReference>
<dbReference type="EMBL" id="VLKZ01000010">
    <property type="protein sequence ID" value="TWI54100.1"/>
    <property type="molecule type" value="Genomic_DNA"/>
</dbReference>
<dbReference type="RefSeq" id="WP_199757439.1">
    <property type="nucleotide sequence ID" value="NZ_VLKZ01000010.1"/>
</dbReference>
<name>A0A562QD69_9BACI</name>
<dbReference type="AlphaFoldDB" id="A0A562QD69"/>
<evidence type="ECO:0000313" key="1">
    <source>
        <dbReference type="EMBL" id="TWI54100.1"/>
    </source>
</evidence>
<evidence type="ECO:0000313" key="2">
    <source>
        <dbReference type="Proteomes" id="UP000315711"/>
    </source>
</evidence>
<gene>
    <name evidence="1" type="ORF">IQ10_03203</name>
</gene>
<reference evidence="1 2" key="1">
    <citation type="journal article" date="2015" name="Stand. Genomic Sci.">
        <title>Genomic Encyclopedia of Bacterial and Archaeal Type Strains, Phase III: the genomes of soil and plant-associated and newly described type strains.</title>
        <authorList>
            <person name="Whitman W.B."/>
            <person name="Woyke T."/>
            <person name="Klenk H.P."/>
            <person name="Zhou Y."/>
            <person name="Lilburn T.G."/>
            <person name="Beck B.J."/>
            <person name="De Vos P."/>
            <person name="Vandamme P."/>
            <person name="Eisen J.A."/>
            <person name="Garrity G."/>
            <person name="Hugenholtz P."/>
            <person name="Kyrpides N.C."/>
        </authorList>
    </citation>
    <scope>NUCLEOTIDE SEQUENCE [LARGE SCALE GENOMIC DNA]</scope>
    <source>
        <strain evidence="1 2">CGMCC 1.10116</strain>
    </source>
</reference>
<proteinExistence type="predicted"/>